<dbReference type="InterPro" id="IPR020892">
    <property type="entry name" value="Cyclophilin-type_PPIase_CS"/>
</dbReference>
<dbReference type="InterPro" id="IPR002130">
    <property type="entry name" value="Cyclophilin-type_PPIase_dom"/>
</dbReference>
<dbReference type="GO" id="GO:0071013">
    <property type="term" value="C:catalytic step 2 spliceosome"/>
    <property type="evidence" value="ECO:0007669"/>
    <property type="project" value="TreeGrafter"/>
</dbReference>
<dbReference type="InterPro" id="IPR044666">
    <property type="entry name" value="Cyclophilin_A-like"/>
</dbReference>
<protein>
    <recommendedName>
        <fullName evidence="3">PPIase cyclophilin-type domain-containing protein</fullName>
    </recommendedName>
</protein>
<evidence type="ECO:0000313" key="5">
    <source>
        <dbReference type="Proteomes" id="UP000398389"/>
    </source>
</evidence>
<dbReference type="InterPro" id="IPR029000">
    <property type="entry name" value="Cyclophilin-like_dom_sf"/>
</dbReference>
<dbReference type="PANTHER" id="PTHR45625:SF1">
    <property type="entry name" value="RING-TYPE E3 UBIQUITIN-PROTEIN LIGASE PPIL2"/>
    <property type="match status" value="1"/>
</dbReference>
<evidence type="ECO:0000256" key="1">
    <source>
        <dbReference type="ARBA" id="ARBA00000971"/>
    </source>
</evidence>
<feature type="domain" description="PPIase cyclophilin-type" evidence="3">
    <location>
        <begin position="245"/>
        <end position="395"/>
    </location>
</feature>
<name>A0A5E8BLE8_9ASCO</name>
<dbReference type="GO" id="GO:0006457">
    <property type="term" value="P:protein folding"/>
    <property type="evidence" value="ECO:0007669"/>
    <property type="project" value="InterPro"/>
</dbReference>
<accession>A0A5E8BLE8</accession>
<dbReference type="SUPFAM" id="SSF50891">
    <property type="entry name" value="Cyclophilin-like"/>
    <property type="match status" value="1"/>
</dbReference>
<dbReference type="PROSITE" id="PS50072">
    <property type="entry name" value="CSA_PPIASE_2"/>
    <property type="match status" value="1"/>
</dbReference>
<dbReference type="Gene3D" id="2.40.100.10">
    <property type="entry name" value="Cyclophilin-like"/>
    <property type="match status" value="1"/>
</dbReference>
<dbReference type="PANTHER" id="PTHR45625">
    <property type="entry name" value="PEPTIDYL-PROLYL CIS-TRANS ISOMERASE-RELATED"/>
    <property type="match status" value="1"/>
</dbReference>
<dbReference type="Pfam" id="PF04641">
    <property type="entry name" value="Rtf2"/>
    <property type="match status" value="1"/>
</dbReference>
<dbReference type="InterPro" id="IPR013083">
    <property type="entry name" value="Znf_RING/FYVE/PHD"/>
</dbReference>
<evidence type="ECO:0000259" key="3">
    <source>
        <dbReference type="PROSITE" id="PS50072"/>
    </source>
</evidence>
<gene>
    <name evidence="4" type="ORF">SAPINGB_P003191</name>
</gene>
<dbReference type="RefSeq" id="XP_031853800.1">
    <property type="nucleotide sequence ID" value="XM_031997909.1"/>
</dbReference>
<organism evidence="4 5">
    <name type="scientific">Magnusiomyces paraingens</name>
    <dbReference type="NCBI Taxonomy" id="2606893"/>
    <lineage>
        <taxon>Eukaryota</taxon>
        <taxon>Fungi</taxon>
        <taxon>Dikarya</taxon>
        <taxon>Ascomycota</taxon>
        <taxon>Saccharomycotina</taxon>
        <taxon>Dipodascomycetes</taxon>
        <taxon>Dipodascales</taxon>
        <taxon>Dipodascaceae</taxon>
        <taxon>Magnusiomyces</taxon>
    </lineage>
</organism>
<dbReference type="PROSITE" id="PS00170">
    <property type="entry name" value="CSA_PPIASE_1"/>
    <property type="match status" value="1"/>
</dbReference>
<evidence type="ECO:0000313" key="4">
    <source>
        <dbReference type="EMBL" id="VVT51722.1"/>
    </source>
</evidence>
<feature type="region of interest" description="Disordered" evidence="2">
    <location>
        <begin position="402"/>
        <end position="427"/>
    </location>
</feature>
<dbReference type="EMBL" id="CABVLU010000002">
    <property type="protein sequence ID" value="VVT51722.1"/>
    <property type="molecule type" value="Genomic_DNA"/>
</dbReference>
<sequence length="468" mass="51964">MGKNTDKLFITHSEWAQGNHASSSGKKTGSTAPSQLAAALPFWTCSVSQQPVDPSCAVCDLHGNVFDLKNVMPYILRQKINPVTREPLERAAELIKLKLAKNDQGKYVDPVTFKEFQTLSDAVVIKSSGNVYFMSTIKEMCLKTGNLVDLVSEKPFIKSDIIHLRGGAGVQKKLEVQQPNPKRPLQQIAHPDVKPPTPGLTTHHLAASVTSTSVDISTESKRLGLPLERLLVPKRYNEPGYAVLSTSLGEMTLELWPKYSPIAVYNFLALARSNYYNNTIFHRNVRGFMIQGGDPTGTGTGGKSCAELGGKPIKDETNTPYKHDTRGILSMANRGKNTATSQFFMTYRRAPHLDGKHTIFGKIIKGLDVLDAMERTDVDSQDRPLKKIEIYEIRILQDPFVETKKEEPKEEPEVDDSPWLKKSSAQTGSIGKYIKARPASAIVDNGESNWKIHKKRKTTLQKSSFSGW</sequence>
<comment type="catalytic activity">
    <reaction evidence="1">
        <text>[protein]-peptidylproline (omega=180) = [protein]-peptidylproline (omega=0)</text>
        <dbReference type="Rhea" id="RHEA:16237"/>
        <dbReference type="Rhea" id="RHEA-COMP:10747"/>
        <dbReference type="Rhea" id="RHEA-COMP:10748"/>
        <dbReference type="ChEBI" id="CHEBI:83833"/>
        <dbReference type="ChEBI" id="CHEBI:83834"/>
        <dbReference type="EC" id="5.2.1.8"/>
    </reaction>
</comment>
<dbReference type="GO" id="GO:0003755">
    <property type="term" value="F:peptidyl-prolyl cis-trans isomerase activity"/>
    <property type="evidence" value="ECO:0007669"/>
    <property type="project" value="UniProtKB-EC"/>
</dbReference>
<dbReference type="Pfam" id="PF00160">
    <property type="entry name" value="Pro_isomerase"/>
    <property type="match status" value="1"/>
</dbReference>
<keyword evidence="5" id="KW-1185">Reference proteome</keyword>
<dbReference type="PRINTS" id="PR00153">
    <property type="entry name" value="CSAPPISMRASE"/>
</dbReference>
<proteinExistence type="predicted"/>
<dbReference type="Gene3D" id="3.30.40.10">
    <property type="entry name" value="Zinc/RING finger domain, C3HC4 (zinc finger)"/>
    <property type="match status" value="1"/>
</dbReference>
<evidence type="ECO:0000256" key="2">
    <source>
        <dbReference type="SAM" id="MobiDB-lite"/>
    </source>
</evidence>
<dbReference type="GO" id="GO:0000209">
    <property type="term" value="P:protein polyubiquitination"/>
    <property type="evidence" value="ECO:0007669"/>
    <property type="project" value="TreeGrafter"/>
</dbReference>
<dbReference type="GO" id="GO:0061630">
    <property type="term" value="F:ubiquitin protein ligase activity"/>
    <property type="evidence" value="ECO:0007669"/>
    <property type="project" value="TreeGrafter"/>
</dbReference>
<dbReference type="Proteomes" id="UP000398389">
    <property type="component" value="Unassembled WGS sequence"/>
</dbReference>
<reference evidence="4 5" key="1">
    <citation type="submission" date="2019-09" db="EMBL/GenBank/DDBJ databases">
        <authorList>
            <person name="Brejova B."/>
        </authorList>
    </citation>
    <scope>NUCLEOTIDE SEQUENCE [LARGE SCALE GENOMIC DNA]</scope>
</reference>
<dbReference type="AlphaFoldDB" id="A0A5E8BLE8"/>
<dbReference type="OrthoDB" id="193499at2759"/>
<dbReference type="GeneID" id="43582009"/>